<organism evidence="1 2">
    <name type="scientific">Anthostomella pinea</name>
    <dbReference type="NCBI Taxonomy" id="933095"/>
    <lineage>
        <taxon>Eukaryota</taxon>
        <taxon>Fungi</taxon>
        <taxon>Dikarya</taxon>
        <taxon>Ascomycota</taxon>
        <taxon>Pezizomycotina</taxon>
        <taxon>Sordariomycetes</taxon>
        <taxon>Xylariomycetidae</taxon>
        <taxon>Xylariales</taxon>
        <taxon>Xylariaceae</taxon>
        <taxon>Anthostomella</taxon>
    </lineage>
</organism>
<dbReference type="AlphaFoldDB" id="A0AAI8YGS6"/>
<accession>A0AAI8YGS6</accession>
<reference evidence="1" key="1">
    <citation type="submission" date="2023-10" db="EMBL/GenBank/DDBJ databases">
        <authorList>
            <person name="Hackl T."/>
        </authorList>
    </citation>
    <scope>NUCLEOTIDE SEQUENCE</scope>
</reference>
<keyword evidence="2" id="KW-1185">Reference proteome</keyword>
<dbReference type="EMBL" id="CAUWAG010000006">
    <property type="protein sequence ID" value="CAJ2504290.1"/>
    <property type="molecule type" value="Genomic_DNA"/>
</dbReference>
<proteinExistence type="predicted"/>
<evidence type="ECO:0000313" key="1">
    <source>
        <dbReference type="EMBL" id="CAJ2504290.1"/>
    </source>
</evidence>
<gene>
    <name evidence="1" type="ORF">KHLLAP_LOCUS4758</name>
</gene>
<evidence type="ECO:0000313" key="2">
    <source>
        <dbReference type="Proteomes" id="UP001295740"/>
    </source>
</evidence>
<name>A0AAI8YGS6_9PEZI</name>
<comment type="caution">
    <text evidence="1">The sequence shown here is derived from an EMBL/GenBank/DDBJ whole genome shotgun (WGS) entry which is preliminary data.</text>
</comment>
<dbReference type="Proteomes" id="UP001295740">
    <property type="component" value="Unassembled WGS sequence"/>
</dbReference>
<sequence length="226" mass="25236">MEAKTPSDQEVIDAPSWRISEARLKKLAPSVNKMNESTKLGIPDDARAAQSRYKKDGTRTFRIYGRGEHNYGVSLNADMAILFNIMYARLLKVGVPQTTEDKNRLASTRALQIIWDYYVAAAAAAGVARQEVGAQLEAEFGVPWRYMPTPPGPERTWPEAEAVKAAYKTKSLKMTRTMRQQIAEARALIPVDGNGDVVWDEAKNDQYAMLVVRIDKGDGLREFGEV</sequence>
<protein>
    <submittedName>
        <fullName evidence="1">Uu.00g116840.m01.CDS01</fullName>
    </submittedName>
</protein>